<evidence type="ECO:0000313" key="1">
    <source>
        <dbReference type="EMBL" id="SMO38141.1"/>
    </source>
</evidence>
<reference evidence="1 2" key="1">
    <citation type="submission" date="2017-05" db="EMBL/GenBank/DDBJ databases">
        <authorList>
            <person name="Varghese N."/>
            <person name="Submissions S."/>
        </authorList>
    </citation>
    <scope>NUCLEOTIDE SEQUENCE [LARGE SCALE GENOMIC DNA]</scope>
    <source>
        <strain evidence="1 2">DSM 21194</strain>
    </source>
</reference>
<dbReference type="Proteomes" id="UP000317593">
    <property type="component" value="Unassembled WGS sequence"/>
</dbReference>
<gene>
    <name evidence="1" type="ORF">SAMN06265218_101365</name>
</gene>
<dbReference type="EMBL" id="FXTH01000001">
    <property type="protein sequence ID" value="SMO38141.1"/>
    <property type="molecule type" value="Genomic_DNA"/>
</dbReference>
<organism evidence="1 2">
    <name type="scientific">Fodinibius sediminis</name>
    <dbReference type="NCBI Taxonomy" id="1214077"/>
    <lineage>
        <taxon>Bacteria</taxon>
        <taxon>Pseudomonadati</taxon>
        <taxon>Balneolota</taxon>
        <taxon>Balneolia</taxon>
        <taxon>Balneolales</taxon>
        <taxon>Balneolaceae</taxon>
        <taxon>Fodinibius</taxon>
    </lineage>
</organism>
<accession>A0A521ATT3</accession>
<sequence length="51" mass="6059">MSNKKEEPKIDALALKRKLSHQFSKKYSTKEGLIDRKKLKKDLKKMKKDNI</sequence>
<proteinExistence type="predicted"/>
<keyword evidence="2" id="KW-1185">Reference proteome</keyword>
<protein>
    <submittedName>
        <fullName evidence="1">Uncharacterized protein</fullName>
    </submittedName>
</protein>
<name>A0A521ATT3_9BACT</name>
<dbReference type="AlphaFoldDB" id="A0A521ATT3"/>
<evidence type="ECO:0000313" key="2">
    <source>
        <dbReference type="Proteomes" id="UP000317593"/>
    </source>
</evidence>